<evidence type="ECO:0000313" key="2">
    <source>
        <dbReference type="Proteomes" id="UP000324222"/>
    </source>
</evidence>
<dbReference type="AlphaFoldDB" id="A0A5B7EJI8"/>
<organism evidence="1 2">
    <name type="scientific">Portunus trituberculatus</name>
    <name type="common">Swimming crab</name>
    <name type="synonym">Neptunus trituberculatus</name>
    <dbReference type="NCBI Taxonomy" id="210409"/>
    <lineage>
        <taxon>Eukaryota</taxon>
        <taxon>Metazoa</taxon>
        <taxon>Ecdysozoa</taxon>
        <taxon>Arthropoda</taxon>
        <taxon>Crustacea</taxon>
        <taxon>Multicrustacea</taxon>
        <taxon>Malacostraca</taxon>
        <taxon>Eumalacostraca</taxon>
        <taxon>Eucarida</taxon>
        <taxon>Decapoda</taxon>
        <taxon>Pleocyemata</taxon>
        <taxon>Brachyura</taxon>
        <taxon>Eubrachyura</taxon>
        <taxon>Portunoidea</taxon>
        <taxon>Portunidae</taxon>
        <taxon>Portuninae</taxon>
        <taxon>Portunus</taxon>
    </lineage>
</organism>
<dbReference type="Proteomes" id="UP000324222">
    <property type="component" value="Unassembled WGS sequence"/>
</dbReference>
<keyword evidence="2" id="KW-1185">Reference proteome</keyword>
<evidence type="ECO:0000313" key="1">
    <source>
        <dbReference type="EMBL" id="MPC33417.1"/>
    </source>
</evidence>
<gene>
    <name evidence="1" type="ORF">E2C01_026766</name>
</gene>
<sequence>MSRDGVKGYLLVLTIRRALTPARLPQCSILIPRDARKLWNKLARQARQATHHPAASCQTRGGTGYKINQTLLTDGAVLGVHT</sequence>
<proteinExistence type="predicted"/>
<reference evidence="1 2" key="1">
    <citation type="submission" date="2019-05" db="EMBL/GenBank/DDBJ databases">
        <title>Another draft genome of Portunus trituberculatus and its Hox gene families provides insights of decapod evolution.</title>
        <authorList>
            <person name="Jeong J.-H."/>
            <person name="Song I."/>
            <person name="Kim S."/>
            <person name="Choi T."/>
            <person name="Kim D."/>
            <person name="Ryu S."/>
            <person name="Kim W."/>
        </authorList>
    </citation>
    <scope>NUCLEOTIDE SEQUENCE [LARGE SCALE GENOMIC DNA]</scope>
    <source>
        <tissue evidence="1">Muscle</tissue>
    </source>
</reference>
<dbReference type="EMBL" id="VSRR010002830">
    <property type="protein sequence ID" value="MPC33417.1"/>
    <property type="molecule type" value="Genomic_DNA"/>
</dbReference>
<name>A0A5B7EJI8_PORTR</name>
<comment type="caution">
    <text evidence="1">The sequence shown here is derived from an EMBL/GenBank/DDBJ whole genome shotgun (WGS) entry which is preliminary data.</text>
</comment>
<accession>A0A5B7EJI8</accession>
<protein>
    <submittedName>
        <fullName evidence="1">Uncharacterized protein</fullName>
    </submittedName>
</protein>